<keyword evidence="2" id="KW-1185">Reference proteome</keyword>
<reference evidence="1" key="1">
    <citation type="submission" date="2020-03" db="EMBL/GenBank/DDBJ databases">
        <title>A high-quality chromosome-level genome assembly of a woody plant with both climbing and erect habits, Rhamnella rubrinervis.</title>
        <authorList>
            <person name="Lu Z."/>
            <person name="Yang Y."/>
            <person name="Zhu X."/>
            <person name="Sun Y."/>
        </authorList>
    </citation>
    <scope>NUCLEOTIDE SEQUENCE</scope>
    <source>
        <strain evidence="1">BYM</strain>
        <tissue evidence="1">Leaf</tissue>
    </source>
</reference>
<evidence type="ECO:0000313" key="2">
    <source>
        <dbReference type="Proteomes" id="UP000796880"/>
    </source>
</evidence>
<accession>A0A8K0MER7</accession>
<proteinExistence type="predicted"/>
<dbReference type="OrthoDB" id="10613466at2759"/>
<comment type="caution">
    <text evidence="1">The sequence shown here is derived from an EMBL/GenBank/DDBJ whole genome shotgun (WGS) entry which is preliminary data.</text>
</comment>
<name>A0A8K0MER7_9ROSA</name>
<organism evidence="1 2">
    <name type="scientific">Rhamnella rubrinervis</name>
    <dbReference type="NCBI Taxonomy" id="2594499"/>
    <lineage>
        <taxon>Eukaryota</taxon>
        <taxon>Viridiplantae</taxon>
        <taxon>Streptophyta</taxon>
        <taxon>Embryophyta</taxon>
        <taxon>Tracheophyta</taxon>
        <taxon>Spermatophyta</taxon>
        <taxon>Magnoliopsida</taxon>
        <taxon>eudicotyledons</taxon>
        <taxon>Gunneridae</taxon>
        <taxon>Pentapetalae</taxon>
        <taxon>rosids</taxon>
        <taxon>fabids</taxon>
        <taxon>Rosales</taxon>
        <taxon>Rhamnaceae</taxon>
        <taxon>rhamnoid group</taxon>
        <taxon>Rhamneae</taxon>
        <taxon>Rhamnella</taxon>
    </lineage>
</organism>
<gene>
    <name evidence="1" type="ORF">FNV43_RR13162</name>
</gene>
<evidence type="ECO:0000313" key="1">
    <source>
        <dbReference type="EMBL" id="KAF3443480.1"/>
    </source>
</evidence>
<sequence>MEDHKFAGWWLPRLEEWWVGRDMSSDTARENASVVDSSLRDMSSDTARENASVVDSSLTEWKQDEFGHVTTPSNLLFRMKRPDINAAFMREEAQGKETIVAGFYHEGYEEPLLMLMKRRAVHSGLVVKIVSGTPTVPLDKSPTNTFKLVPYNHTVGVPEPNTSTVPVKEALKDSLRIAQG</sequence>
<dbReference type="AlphaFoldDB" id="A0A8K0MER7"/>
<dbReference type="EMBL" id="VOIH02000006">
    <property type="protein sequence ID" value="KAF3443480.1"/>
    <property type="molecule type" value="Genomic_DNA"/>
</dbReference>
<protein>
    <submittedName>
        <fullName evidence="1">Uncharacterized protein</fullName>
    </submittedName>
</protein>
<dbReference type="Proteomes" id="UP000796880">
    <property type="component" value="Unassembled WGS sequence"/>
</dbReference>